<feature type="compositionally biased region" description="Polar residues" evidence="3">
    <location>
        <begin position="88"/>
        <end position="117"/>
    </location>
</feature>
<reference evidence="6" key="1">
    <citation type="journal article" date="2021" name="Nat. Commun.">
        <title>Genetic determinants of endophytism in the Arabidopsis root mycobiome.</title>
        <authorList>
            <person name="Mesny F."/>
            <person name="Miyauchi S."/>
            <person name="Thiergart T."/>
            <person name="Pickel B."/>
            <person name="Atanasova L."/>
            <person name="Karlsson M."/>
            <person name="Huettel B."/>
            <person name="Barry K.W."/>
            <person name="Haridas S."/>
            <person name="Chen C."/>
            <person name="Bauer D."/>
            <person name="Andreopoulos W."/>
            <person name="Pangilinan J."/>
            <person name="LaButti K."/>
            <person name="Riley R."/>
            <person name="Lipzen A."/>
            <person name="Clum A."/>
            <person name="Drula E."/>
            <person name="Henrissat B."/>
            <person name="Kohler A."/>
            <person name="Grigoriev I.V."/>
            <person name="Martin F.M."/>
            <person name="Hacquard S."/>
        </authorList>
    </citation>
    <scope>NUCLEOTIDE SEQUENCE</scope>
    <source>
        <strain evidence="6">MPI-CAGE-AT-0147</strain>
    </source>
</reference>
<comment type="caution">
    <text evidence="6">The sequence shown here is derived from an EMBL/GenBank/DDBJ whole genome shotgun (WGS) entry which is preliminary data.</text>
</comment>
<evidence type="ECO:0000313" key="7">
    <source>
        <dbReference type="Proteomes" id="UP000738349"/>
    </source>
</evidence>
<accession>A0A9P9J4K2</accession>
<name>A0A9P9J4K2_9HYPO</name>
<evidence type="ECO:0000256" key="1">
    <source>
        <dbReference type="ARBA" id="ARBA00022723"/>
    </source>
</evidence>
<dbReference type="PROSITE" id="PS50048">
    <property type="entry name" value="ZN2_CY6_FUNGAL_2"/>
    <property type="match status" value="1"/>
</dbReference>
<dbReference type="InterPro" id="IPR007219">
    <property type="entry name" value="XnlR_reg_dom"/>
</dbReference>
<dbReference type="Gene3D" id="4.10.240.10">
    <property type="entry name" value="Zn(2)-C6 fungal-type DNA-binding domain"/>
    <property type="match status" value="1"/>
</dbReference>
<dbReference type="Pfam" id="PF04082">
    <property type="entry name" value="Fungal_trans"/>
    <property type="match status" value="1"/>
</dbReference>
<dbReference type="AlphaFoldDB" id="A0A9P9J4K2"/>
<dbReference type="CDD" id="cd00067">
    <property type="entry name" value="GAL4"/>
    <property type="match status" value="1"/>
</dbReference>
<dbReference type="InterPro" id="IPR001138">
    <property type="entry name" value="Zn2Cys6_DnaBD"/>
</dbReference>
<gene>
    <name evidence="6" type="ORF">EDB81DRAFT_691303</name>
</gene>
<keyword evidence="2" id="KW-0539">Nucleus</keyword>
<dbReference type="CDD" id="cd12148">
    <property type="entry name" value="fungal_TF_MHR"/>
    <property type="match status" value="1"/>
</dbReference>
<feature type="domain" description="Zn(2)-C6 fungal-type" evidence="5">
    <location>
        <begin position="15"/>
        <end position="42"/>
    </location>
</feature>
<keyword evidence="1" id="KW-0479">Metal-binding</keyword>
<sequence>MMGPDKPVRAIMPRACHNCRMRKVRCDRCVPCANCRTSGLDCAPRVRLAVQPAQVNNQNSDEEQRDLRERLSAIEQAVEKLSQESSREQTQSPFSHDSDRTISTPEPSECRTSISEGDSSFGRQIRVASQVTTLTKVSQIKPVQQELANLLVMTEDQAAPQTLGNLYTPTLHSGNSRLGVKLPPSSLVLQLLRAVREPLLFLLYGLHDRAQVDVLCQRAYFPVEALAASEITLFNGILCCILRESILTQSSGLGDEDLNNMRSLCEANFQAGLETFEVMAIPTHENAMILSVAMIHAQREAKLLFQHSLTSTAARHCLALGYHCENRLALLPPQEAERARRLFWHIYISDKSLCLCLGLPCTIPDYDIDTRPCPLSRNPSQTPWDLAFIKFVELSRIQGQIYESLFSEAAQGLTASQRQSIVPRLSASLTQWYQEWMQIDSKDAFNMELFNSFFGPVEILYFSILTLLHRGETSSNSADQISQACFDGAFKALRAHLAYYPKLTSEMHGLHAYAVFIFYYTPFTAFVVTFLHCIANSDEEDIKLLNEVPVALEQATPNSEHYQRQFKLCKSLYKIAETFIKFQHDMERQEELEPVNSCLLPLQSPVSENWSQLNIGGHSVDLNNSCFDDWEIQGVDQVSFLLDDQLGS</sequence>
<dbReference type="EMBL" id="JAGMUV010000010">
    <property type="protein sequence ID" value="KAH7141821.1"/>
    <property type="molecule type" value="Genomic_DNA"/>
</dbReference>
<proteinExistence type="predicted"/>
<feature type="compositionally biased region" description="Basic and acidic residues" evidence="3">
    <location>
        <begin position="78"/>
        <end position="87"/>
    </location>
</feature>
<feature type="region of interest" description="Disordered" evidence="3">
    <location>
        <begin position="78"/>
        <end position="117"/>
    </location>
</feature>
<keyword evidence="4" id="KW-0472">Membrane</keyword>
<dbReference type="OrthoDB" id="103819at2759"/>
<keyword evidence="4" id="KW-0812">Transmembrane</keyword>
<evidence type="ECO:0000256" key="4">
    <source>
        <dbReference type="SAM" id="Phobius"/>
    </source>
</evidence>
<dbReference type="GO" id="GO:0000981">
    <property type="term" value="F:DNA-binding transcription factor activity, RNA polymerase II-specific"/>
    <property type="evidence" value="ECO:0007669"/>
    <property type="project" value="InterPro"/>
</dbReference>
<organism evidence="6 7">
    <name type="scientific">Dactylonectria macrodidyma</name>
    <dbReference type="NCBI Taxonomy" id="307937"/>
    <lineage>
        <taxon>Eukaryota</taxon>
        <taxon>Fungi</taxon>
        <taxon>Dikarya</taxon>
        <taxon>Ascomycota</taxon>
        <taxon>Pezizomycotina</taxon>
        <taxon>Sordariomycetes</taxon>
        <taxon>Hypocreomycetidae</taxon>
        <taxon>Hypocreales</taxon>
        <taxon>Nectriaceae</taxon>
        <taxon>Dactylonectria</taxon>
    </lineage>
</organism>
<dbReference type="PROSITE" id="PS00463">
    <property type="entry name" value="ZN2_CY6_FUNGAL_1"/>
    <property type="match status" value="1"/>
</dbReference>
<dbReference type="Proteomes" id="UP000738349">
    <property type="component" value="Unassembled WGS sequence"/>
</dbReference>
<dbReference type="SUPFAM" id="SSF57701">
    <property type="entry name" value="Zn2/Cys6 DNA-binding domain"/>
    <property type="match status" value="1"/>
</dbReference>
<dbReference type="PANTHER" id="PTHR46910">
    <property type="entry name" value="TRANSCRIPTION FACTOR PDR1"/>
    <property type="match status" value="1"/>
</dbReference>
<dbReference type="InterPro" id="IPR036864">
    <property type="entry name" value="Zn2-C6_fun-type_DNA-bd_sf"/>
</dbReference>
<feature type="transmembrane region" description="Helical" evidence="4">
    <location>
        <begin position="510"/>
        <end position="535"/>
    </location>
</feature>
<evidence type="ECO:0000256" key="3">
    <source>
        <dbReference type="SAM" id="MobiDB-lite"/>
    </source>
</evidence>
<evidence type="ECO:0000256" key="2">
    <source>
        <dbReference type="ARBA" id="ARBA00023242"/>
    </source>
</evidence>
<dbReference type="InterPro" id="IPR050987">
    <property type="entry name" value="AtrR-like"/>
</dbReference>
<dbReference type="GO" id="GO:0006351">
    <property type="term" value="P:DNA-templated transcription"/>
    <property type="evidence" value="ECO:0007669"/>
    <property type="project" value="InterPro"/>
</dbReference>
<dbReference type="SMART" id="SM00906">
    <property type="entry name" value="Fungal_trans"/>
    <property type="match status" value="1"/>
</dbReference>
<dbReference type="GO" id="GO:0003677">
    <property type="term" value="F:DNA binding"/>
    <property type="evidence" value="ECO:0007669"/>
    <property type="project" value="InterPro"/>
</dbReference>
<protein>
    <recommendedName>
        <fullName evidence="5">Zn(2)-C6 fungal-type domain-containing protein</fullName>
    </recommendedName>
</protein>
<dbReference type="Pfam" id="PF00172">
    <property type="entry name" value="Zn_clus"/>
    <property type="match status" value="1"/>
</dbReference>
<keyword evidence="7" id="KW-1185">Reference proteome</keyword>
<dbReference type="GO" id="GO:0008270">
    <property type="term" value="F:zinc ion binding"/>
    <property type="evidence" value="ECO:0007669"/>
    <property type="project" value="InterPro"/>
</dbReference>
<keyword evidence="4" id="KW-1133">Transmembrane helix</keyword>
<dbReference type="PANTHER" id="PTHR46910:SF5">
    <property type="entry name" value="ZN(II)2CYS6 TRANSCRIPTION FACTOR (EUROFUNG)"/>
    <property type="match status" value="1"/>
</dbReference>
<evidence type="ECO:0000259" key="5">
    <source>
        <dbReference type="PROSITE" id="PS50048"/>
    </source>
</evidence>
<evidence type="ECO:0000313" key="6">
    <source>
        <dbReference type="EMBL" id="KAH7141821.1"/>
    </source>
</evidence>